<protein>
    <recommendedName>
        <fullName evidence="4">Outer membrane protein assembly factor BamE</fullName>
    </recommendedName>
</protein>
<dbReference type="PANTHER" id="PTHR37482">
    <property type="entry name" value="OUTER MEMBRANE PROTEIN ASSEMBLY FACTOR BAME"/>
    <property type="match status" value="1"/>
</dbReference>
<accession>A0A378UHU8</accession>
<name>A0A378UHU8_BERDE</name>
<dbReference type="InterPro" id="IPR037873">
    <property type="entry name" value="BamE-like"/>
</dbReference>
<evidence type="ECO:0000256" key="2">
    <source>
        <dbReference type="ARBA" id="ARBA00023136"/>
    </source>
</evidence>
<comment type="subunit">
    <text evidence="4">Part of the Bam complex.</text>
</comment>
<dbReference type="GO" id="GO:1990063">
    <property type="term" value="C:Bam protein complex"/>
    <property type="evidence" value="ECO:0007669"/>
    <property type="project" value="TreeGrafter"/>
</dbReference>
<evidence type="ECO:0000313" key="8">
    <source>
        <dbReference type="Proteomes" id="UP000254651"/>
    </source>
</evidence>
<dbReference type="GO" id="GO:0030674">
    <property type="term" value="F:protein-macromolecule adaptor activity"/>
    <property type="evidence" value="ECO:0007669"/>
    <property type="project" value="TreeGrafter"/>
</dbReference>
<keyword evidence="4" id="KW-0564">Palmitate</keyword>
<evidence type="ECO:0000259" key="6">
    <source>
        <dbReference type="Pfam" id="PF04355"/>
    </source>
</evidence>
<feature type="domain" description="Outer membrane protein assembly factor BamE" evidence="6">
    <location>
        <begin position="36"/>
        <end position="105"/>
    </location>
</feature>
<comment type="subcellular location">
    <subcellularLocation>
        <location evidence="4">Cell outer membrane</location>
        <topology evidence="4">Lipid-anchor</topology>
    </subcellularLocation>
</comment>
<keyword evidence="4 7" id="KW-0449">Lipoprotein</keyword>
<keyword evidence="3 4" id="KW-0998">Cell outer membrane</keyword>
<evidence type="ECO:0000256" key="5">
    <source>
        <dbReference type="SAM" id="SignalP"/>
    </source>
</evidence>
<sequence length="150" mass="16460">MNKTLCFALAALLGLSACTAERVSLFPSYKLKVIQGNELDPRAVVSLRPGMSRDQVQLLLGTPLLRDAFHANRWDYTFNTSRNGILKDRSNLTVYFENDALVKAEGDAIQKSITALQNGNDNPLGSASADSGNQPSLWNRLFSRESKAAE</sequence>
<keyword evidence="1 4" id="KW-0732">Signal</keyword>
<comment type="similarity">
    <text evidence="4">Belongs to the BamE family.</text>
</comment>
<dbReference type="EMBL" id="UGQS01000002">
    <property type="protein sequence ID" value="STZ76958.1"/>
    <property type="molecule type" value="Genomic_DNA"/>
</dbReference>
<keyword evidence="8" id="KW-1185">Reference proteome</keyword>
<dbReference type="RefSeq" id="WP_245934305.1">
    <property type="nucleotide sequence ID" value="NZ_CP181246.1"/>
</dbReference>
<dbReference type="HAMAP" id="MF_00925">
    <property type="entry name" value="OM_assembly_BamE"/>
    <property type="match status" value="1"/>
</dbReference>
<evidence type="ECO:0000313" key="7">
    <source>
        <dbReference type="EMBL" id="STZ76958.1"/>
    </source>
</evidence>
<dbReference type="GO" id="GO:0051205">
    <property type="term" value="P:protein insertion into membrane"/>
    <property type="evidence" value="ECO:0007669"/>
    <property type="project" value="UniProtKB-UniRule"/>
</dbReference>
<evidence type="ECO:0000256" key="3">
    <source>
        <dbReference type="ARBA" id="ARBA00023237"/>
    </source>
</evidence>
<feature type="chain" id="PRO_5017090829" description="Outer membrane protein assembly factor BamE" evidence="5">
    <location>
        <begin position="21"/>
        <end position="150"/>
    </location>
</feature>
<gene>
    <name evidence="7" type="primary">smpA</name>
    <name evidence="4" type="synonym">bamE</name>
    <name evidence="7" type="ORF">NCTC10295_01751</name>
</gene>
<dbReference type="AlphaFoldDB" id="A0A378UHU8"/>
<comment type="function">
    <text evidence="4">Part of the outer membrane protein assembly complex, which is involved in assembly and insertion of beta-barrel proteins into the outer membrane.</text>
</comment>
<dbReference type="Proteomes" id="UP000254651">
    <property type="component" value="Unassembled WGS sequence"/>
</dbReference>
<reference evidence="7 8" key="1">
    <citation type="submission" date="2018-06" db="EMBL/GenBank/DDBJ databases">
        <authorList>
            <consortium name="Pathogen Informatics"/>
            <person name="Doyle S."/>
        </authorList>
    </citation>
    <scope>NUCLEOTIDE SEQUENCE [LARGE SCALE GENOMIC DNA]</scope>
    <source>
        <strain evidence="7 8">NCTC10295</strain>
    </source>
</reference>
<organism evidence="7 8">
    <name type="scientific">Bergeriella denitrificans</name>
    <name type="common">Neisseria denitrificans</name>
    <dbReference type="NCBI Taxonomy" id="494"/>
    <lineage>
        <taxon>Bacteria</taxon>
        <taxon>Pseudomonadati</taxon>
        <taxon>Pseudomonadota</taxon>
        <taxon>Betaproteobacteria</taxon>
        <taxon>Neisseriales</taxon>
        <taxon>Neisseriaceae</taxon>
        <taxon>Bergeriella</taxon>
    </lineage>
</organism>
<dbReference type="Gene3D" id="3.30.1450.10">
    <property type="match status" value="1"/>
</dbReference>
<feature type="signal peptide" evidence="5">
    <location>
        <begin position="1"/>
        <end position="20"/>
    </location>
</feature>
<evidence type="ECO:0000256" key="4">
    <source>
        <dbReference type="HAMAP-Rule" id="MF_00925"/>
    </source>
</evidence>
<dbReference type="PANTHER" id="PTHR37482:SF1">
    <property type="entry name" value="OUTER MEMBRANE PROTEIN ASSEMBLY FACTOR BAME"/>
    <property type="match status" value="1"/>
</dbReference>
<proteinExistence type="inferred from homology"/>
<dbReference type="PROSITE" id="PS51257">
    <property type="entry name" value="PROKAR_LIPOPROTEIN"/>
    <property type="match status" value="1"/>
</dbReference>
<dbReference type="InterPro" id="IPR026592">
    <property type="entry name" value="BamE"/>
</dbReference>
<dbReference type="Pfam" id="PF04355">
    <property type="entry name" value="BamE"/>
    <property type="match status" value="1"/>
</dbReference>
<evidence type="ECO:0000256" key="1">
    <source>
        <dbReference type="ARBA" id="ARBA00022729"/>
    </source>
</evidence>
<keyword evidence="2 4" id="KW-0472">Membrane</keyword>
<dbReference type="InterPro" id="IPR007450">
    <property type="entry name" value="BamE_dom"/>
</dbReference>
<dbReference type="GO" id="GO:0043165">
    <property type="term" value="P:Gram-negative-bacterium-type cell outer membrane assembly"/>
    <property type="evidence" value="ECO:0007669"/>
    <property type="project" value="UniProtKB-UniRule"/>
</dbReference>